<evidence type="ECO:0000259" key="3">
    <source>
        <dbReference type="Pfam" id="PF06580"/>
    </source>
</evidence>
<reference evidence="4 5" key="1">
    <citation type="submission" date="2022-09" db="EMBL/GenBank/DDBJ databases">
        <title>Genome sequencing of Flavivirga sp. MEBiC05379.</title>
        <authorList>
            <person name="Oh H.-M."/>
            <person name="Kwon K.K."/>
            <person name="Park M.J."/>
            <person name="Yang S.-H."/>
        </authorList>
    </citation>
    <scope>NUCLEOTIDE SEQUENCE [LARGE SCALE GENOMIC DNA]</scope>
    <source>
        <strain evidence="4 5">MEBiC05379</strain>
    </source>
</reference>
<dbReference type="Pfam" id="PF06580">
    <property type="entry name" value="His_kinase"/>
    <property type="match status" value="1"/>
</dbReference>
<evidence type="ECO:0000256" key="1">
    <source>
        <dbReference type="SAM" id="Coils"/>
    </source>
</evidence>
<protein>
    <submittedName>
        <fullName evidence="4">Histidine kinase</fullName>
    </submittedName>
</protein>
<dbReference type="Gene3D" id="3.30.565.10">
    <property type="entry name" value="Histidine kinase-like ATPase, C-terminal domain"/>
    <property type="match status" value="1"/>
</dbReference>
<dbReference type="InterPro" id="IPR010559">
    <property type="entry name" value="Sig_transdc_His_kin_internal"/>
</dbReference>
<dbReference type="EMBL" id="JAODOP010000001">
    <property type="protein sequence ID" value="MEF3831661.1"/>
    <property type="molecule type" value="Genomic_DNA"/>
</dbReference>
<name>A0ABU7XMN7_9FLAO</name>
<evidence type="ECO:0000313" key="5">
    <source>
        <dbReference type="Proteomes" id="UP001337305"/>
    </source>
</evidence>
<dbReference type="InterPro" id="IPR050640">
    <property type="entry name" value="Bact_2-comp_sensor_kinase"/>
</dbReference>
<dbReference type="RefSeq" id="WP_303308667.1">
    <property type="nucleotide sequence ID" value="NZ_JAODOP010000001.1"/>
</dbReference>
<keyword evidence="5" id="KW-1185">Reference proteome</keyword>
<dbReference type="PANTHER" id="PTHR34220:SF7">
    <property type="entry name" value="SENSOR HISTIDINE KINASE YPDA"/>
    <property type="match status" value="1"/>
</dbReference>
<feature type="coiled-coil region" evidence="1">
    <location>
        <begin position="388"/>
        <end position="415"/>
    </location>
</feature>
<accession>A0ABU7XMN7</accession>
<dbReference type="Proteomes" id="UP001337305">
    <property type="component" value="Unassembled WGS sequence"/>
</dbReference>
<organism evidence="4 5">
    <name type="scientific">Flavivirga spongiicola</name>
    <dbReference type="NCBI Taxonomy" id="421621"/>
    <lineage>
        <taxon>Bacteria</taxon>
        <taxon>Pseudomonadati</taxon>
        <taxon>Bacteroidota</taxon>
        <taxon>Flavobacteriia</taxon>
        <taxon>Flavobacteriales</taxon>
        <taxon>Flavobacteriaceae</taxon>
        <taxon>Flavivirga</taxon>
    </lineage>
</organism>
<keyword evidence="2" id="KW-1133">Transmembrane helix</keyword>
<sequence length="656" mass="77447">MIAKKHNAFNSLSVVFAIAFFFASLSYTPIFAQESVLKKKAKITKDTDKVICDCNRIITKTERELLEYEDSIQIFRAINRFKESPFQSCKVEGLILEFRYYCSEKKLDKALTLIKEQEQILKNTNCKDYFTYNLYLNKTLYYRASENLEKLSEFAFKALKESEFLKDSEKEIEIIKEVVYLFTRMQESDKNWDYIKRVETLIDEKAHPIELTKHFRWLGYEYEATYTRTGRKTLIDSGLVYIKRAKESALKYKIDYELALIYRALEAFSYHKKNPRVALKHIDSAIYYGKRIKGVKNLSGMYNSKAWDHLDLKQYEEAVKWMDTALYHDNKTLRGGGTAANMMLHHDAADLFESAGNIEKAYNSFRIHSKMKDSILNRDKIKMVNELETKYKTELKDAEIENLNQQQQIDALEIKNKRSQIYWLIVLVALISLIGIIIFFIYQQRSLKNKMRLITTEQRLNRARINPHFFFNAMASLQSFANKENSPKTSAFLSRFAKIMRQSLESTYTELVTIEKEIEFVIQYLETQKLLFPDKFDYKIEYEDTLEINELKMPGMLMQPFLENSIEHGFKNIDYKGKMVVNLKESPNEICITIRDNGMNLNENTPTKKHTSRAIQIVRDRLVLFNQQQKYNARFEILNLKEMKGFEIVIYLPKLY</sequence>
<dbReference type="PANTHER" id="PTHR34220">
    <property type="entry name" value="SENSOR HISTIDINE KINASE YPDA"/>
    <property type="match status" value="1"/>
</dbReference>
<dbReference type="InterPro" id="IPR036890">
    <property type="entry name" value="HATPase_C_sf"/>
</dbReference>
<keyword evidence="2" id="KW-0472">Membrane</keyword>
<gene>
    <name evidence="4" type="ORF">N1F79_00840</name>
</gene>
<keyword evidence="1" id="KW-0175">Coiled coil</keyword>
<keyword evidence="2" id="KW-0812">Transmembrane</keyword>
<comment type="caution">
    <text evidence="4">The sequence shown here is derived from an EMBL/GenBank/DDBJ whole genome shotgun (WGS) entry which is preliminary data.</text>
</comment>
<dbReference type="InterPro" id="IPR011990">
    <property type="entry name" value="TPR-like_helical_dom_sf"/>
</dbReference>
<keyword evidence="4" id="KW-0418">Kinase</keyword>
<evidence type="ECO:0000256" key="2">
    <source>
        <dbReference type="SAM" id="Phobius"/>
    </source>
</evidence>
<proteinExistence type="predicted"/>
<dbReference type="SUPFAM" id="SSF55874">
    <property type="entry name" value="ATPase domain of HSP90 chaperone/DNA topoisomerase II/histidine kinase"/>
    <property type="match status" value="1"/>
</dbReference>
<feature type="domain" description="Signal transduction histidine kinase internal region" evidence="3">
    <location>
        <begin position="457"/>
        <end position="536"/>
    </location>
</feature>
<dbReference type="SUPFAM" id="SSF48452">
    <property type="entry name" value="TPR-like"/>
    <property type="match status" value="1"/>
</dbReference>
<feature type="transmembrane region" description="Helical" evidence="2">
    <location>
        <begin position="421"/>
        <end position="442"/>
    </location>
</feature>
<keyword evidence="4" id="KW-0808">Transferase</keyword>
<evidence type="ECO:0000313" key="4">
    <source>
        <dbReference type="EMBL" id="MEF3831661.1"/>
    </source>
</evidence>
<dbReference type="GO" id="GO:0016301">
    <property type="term" value="F:kinase activity"/>
    <property type="evidence" value="ECO:0007669"/>
    <property type="project" value="UniProtKB-KW"/>
</dbReference>